<sequence length="89" mass="9816">MGRSTDSFGSAGCQCWGTIAPTFSWGFLTWKMTRAHNGCTWISGLRVYSGPLCLGYIGGFCLAGFELGIRVYNYDLVHLNTLNWRAIGL</sequence>
<evidence type="ECO:0000313" key="1">
    <source>
        <dbReference type="EMBL" id="KAI0086113.1"/>
    </source>
</evidence>
<accession>A0ACB8TVM1</accession>
<dbReference type="Proteomes" id="UP001055072">
    <property type="component" value="Unassembled WGS sequence"/>
</dbReference>
<comment type="caution">
    <text evidence="1">The sequence shown here is derived from an EMBL/GenBank/DDBJ whole genome shotgun (WGS) entry which is preliminary data.</text>
</comment>
<organism evidence="1 2">
    <name type="scientific">Irpex rosettiformis</name>
    <dbReference type="NCBI Taxonomy" id="378272"/>
    <lineage>
        <taxon>Eukaryota</taxon>
        <taxon>Fungi</taxon>
        <taxon>Dikarya</taxon>
        <taxon>Basidiomycota</taxon>
        <taxon>Agaricomycotina</taxon>
        <taxon>Agaricomycetes</taxon>
        <taxon>Polyporales</taxon>
        <taxon>Irpicaceae</taxon>
        <taxon>Irpex</taxon>
    </lineage>
</organism>
<gene>
    <name evidence="1" type="ORF">BDY19DRAFT_963142</name>
</gene>
<keyword evidence="2" id="KW-1185">Reference proteome</keyword>
<protein>
    <submittedName>
        <fullName evidence="1">Uncharacterized protein</fullName>
    </submittedName>
</protein>
<dbReference type="EMBL" id="MU274926">
    <property type="protein sequence ID" value="KAI0086113.1"/>
    <property type="molecule type" value="Genomic_DNA"/>
</dbReference>
<reference evidence="1" key="1">
    <citation type="journal article" date="2021" name="Environ. Microbiol.">
        <title>Gene family expansions and transcriptome signatures uncover fungal adaptations to wood decay.</title>
        <authorList>
            <person name="Hage H."/>
            <person name="Miyauchi S."/>
            <person name="Viragh M."/>
            <person name="Drula E."/>
            <person name="Min B."/>
            <person name="Chaduli D."/>
            <person name="Navarro D."/>
            <person name="Favel A."/>
            <person name="Norest M."/>
            <person name="Lesage-Meessen L."/>
            <person name="Balint B."/>
            <person name="Merenyi Z."/>
            <person name="de Eugenio L."/>
            <person name="Morin E."/>
            <person name="Martinez A.T."/>
            <person name="Baldrian P."/>
            <person name="Stursova M."/>
            <person name="Martinez M.J."/>
            <person name="Novotny C."/>
            <person name="Magnuson J.K."/>
            <person name="Spatafora J.W."/>
            <person name="Maurice S."/>
            <person name="Pangilinan J."/>
            <person name="Andreopoulos W."/>
            <person name="LaButti K."/>
            <person name="Hundley H."/>
            <person name="Na H."/>
            <person name="Kuo A."/>
            <person name="Barry K."/>
            <person name="Lipzen A."/>
            <person name="Henrissat B."/>
            <person name="Riley R."/>
            <person name="Ahrendt S."/>
            <person name="Nagy L.G."/>
            <person name="Grigoriev I.V."/>
            <person name="Martin F."/>
            <person name="Rosso M.N."/>
        </authorList>
    </citation>
    <scope>NUCLEOTIDE SEQUENCE</scope>
    <source>
        <strain evidence="1">CBS 384.51</strain>
    </source>
</reference>
<proteinExistence type="predicted"/>
<evidence type="ECO:0000313" key="2">
    <source>
        <dbReference type="Proteomes" id="UP001055072"/>
    </source>
</evidence>
<name>A0ACB8TVM1_9APHY</name>